<evidence type="ECO:0000313" key="2">
    <source>
        <dbReference type="Proteomes" id="UP000217141"/>
    </source>
</evidence>
<gene>
    <name evidence="1" type="ORF">CJD35_14795</name>
</gene>
<dbReference type="RefSeq" id="WP_017184670.1">
    <property type="nucleotide sequence ID" value="NZ_CP022745.1"/>
</dbReference>
<name>A0A249MWL3_SPHXE</name>
<proteinExistence type="predicted"/>
<dbReference type="AlphaFoldDB" id="A0A249MWL3"/>
<sequence length="225" mass="24230">MTAILPSPSALRNGWRVHARSLRRSESGMALVEFAMVLPFLMILTTSALELTNYAITVKRVGELGVMVSDNASRMGAQSAINDKPISEAEINDVFIGADLQASGLNLAANSRIILSSLQLNGDGGQTIKWQRCFGAVNYASAYGTQGTGATGTSFAGMGPTGKELKAATGTAVMFVEIRYRYKRLMPLFWLPLNDITETSAFNVRDSRDLTQVYNSENVTASTCS</sequence>
<evidence type="ECO:0008006" key="3">
    <source>
        <dbReference type="Google" id="ProtNLM"/>
    </source>
</evidence>
<dbReference type="KEGG" id="shyd:CJD35_14795"/>
<reference evidence="1 2" key="1">
    <citation type="submission" date="2017-08" db="EMBL/GenBank/DDBJ databases">
        <title>Whole Genome Sequence of Sphingobium hydrophobicum C1: Insights into Adaption to the Electronic-waste Contaminated Sediment.</title>
        <authorList>
            <person name="Song D."/>
            <person name="Chen X."/>
            <person name="Xu M."/>
        </authorList>
    </citation>
    <scope>NUCLEOTIDE SEQUENCE [LARGE SCALE GENOMIC DNA]</scope>
    <source>
        <strain evidence="1 2">C1</strain>
    </source>
</reference>
<protein>
    <recommendedName>
        <fullName evidence="3">Pilus assembly protein</fullName>
    </recommendedName>
</protein>
<accession>A0A249MWL3</accession>
<evidence type="ECO:0000313" key="1">
    <source>
        <dbReference type="EMBL" id="ASY45554.1"/>
    </source>
</evidence>
<dbReference type="EMBL" id="CP022745">
    <property type="protein sequence ID" value="ASY45554.1"/>
    <property type="molecule type" value="Genomic_DNA"/>
</dbReference>
<dbReference type="Proteomes" id="UP000217141">
    <property type="component" value="Chromosome I"/>
</dbReference>
<organism evidence="1 2">
    <name type="scientific">Sphingobium xenophagum</name>
    <dbReference type="NCBI Taxonomy" id="121428"/>
    <lineage>
        <taxon>Bacteria</taxon>
        <taxon>Pseudomonadati</taxon>
        <taxon>Pseudomonadota</taxon>
        <taxon>Alphaproteobacteria</taxon>
        <taxon>Sphingomonadales</taxon>
        <taxon>Sphingomonadaceae</taxon>
        <taxon>Sphingobium</taxon>
    </lineage>
</organism>